<protein>
    <recommendedName>
        <fullName evidence="4">DUF2809 domain-containing protein</fullName>
    </recommendedName>
</protein>
<keyword evidence="1" id="KW-0812">Transmembrane</keyword>
<organism evidence="2 3">
    <name type="scientific">Streptosporangium pseudovulgare</name>
    <dbReference type="NCBI Taxonomy" id="35765"/>
    <lineage>
        <taxon>Bacteria</taxon>
        <taxon>Bacillati</taxon>
        <taxon>Actinomycetota</taxon>
        <taxon>Actinomycetes</taxon>
        <taxon>Streptosporangiales</taxon>
        <taxon>Streptosporangiaceae</taxon>
        <taxon>Streptosporangium</taxon>
    </lineage>
</organism>
<keyword evidence="3" id="KW-1185">Reference proteome</keyword>
<dbReference type="InterPro" id="IPR021257">
    <property type="entry name" value="DUF2809"/>
</dbReference>
<sequence>MINSQGQTEDGIVNEIGVYTRQTSHRPGDKLYDRFVLIVKFGEDVDPMRRAMVLLGGVALAVGAFALFYRGPGQPFIRGYVSDVGATMLVYAFLGLLWRTTAARRTLATAAIAAAVEFYQIVGMTPPGIGGVLVGAFPDPWDLVAYAIGVVAALAWERRSVRSGDQTG</sequence>
<comment type="caution">
    <text evidence="2">The sequence shown here is derived from an EMBL/GenBank/DDBJ whole genome shotgun (WGS) entry which is preliminary data.</text>
</comment>
<evidence type="ECO:0000256" key="1">
    <source>
        <dbReference type="SAM" id="Phobius"/>
    </source>
</evidence>
<evidence type="ECO:0000313" key="2">
    <source>
        <dbReference type="EMBL" id="GGP79488.1"/>
    </source>
</evidence>
<feature type="transmembrane region" description="Helical" evidence="1">
    <location>
        <begin position="77"/>
        <end position="98"/>
    </location>
</feature>
<accession>A0ABQ2QH64</accession>
<dbReference type="Pfam" id="PF10990">
    <property type="entry name" value="DUF2809"/>
    <property type="match status" value="1"/>
</dbReference>
<gene>
    <name evidence="2" type="ORF">GCM10010140_04990</name>
</gene>
<reference evidence="3" key="1">
    <citation type="journal article" date="2019" name="Int. J. Syst. Evol. Microbiol.">
        <title>The Global Catalogue of Microorganisms (GCM) 10K type strain sequencing project: providing services to taxonomists for standard genome sequencing and annotation.</title>
        <authorList>
            <consortium name="The Broad Institute Genomics Platform"/>
            <consortium name="The Broad Institute Genome Sequencing Center for Infectious Disease"/>
            <person name="Wu L."/>
            <person name="Ma J."/>
        </authorList>
    </citation>
    <scope>NUCLEOTIDE SEQUENCE [LARGE SCALE GENOMIC DNA]</scope>
    <source>
        <strain evidence="3">JCM 3115</strain>
    </source>
</reference>
<dbReference type="Proteomes" id="UP000611554">
    <property type="component" value="Unassembled WGS sequence"/>
</dbReference>
<proteinExistence type="predicted"/>
<dbReference type="EMBL" id="BMQJ01000001">
    <property type="protein sequence ID" value="GGP79488.1"/>
    <property type="molecule type" value="Genomic_DNA"/>
</dbReference>
<name>A0ABQ2QH64_9ACTN</name>
<feature type="transmembrane region" description="Helical" evidence="1">
    <location>
        <begin position="51"/>
        <end position="71"/>
    </location>
</feature>
<keyword evidence="1" id="KW-0472">Membrane</keyword>
<evidence type="ECO:0008006" key="4">
    <source>
        <dbReference type="Google" id="ProtNLM"/>
    </source>
</evidence>
<dbReference type="RefSeq" id="WP_189244758.1">
    <property type="nucleotide sequence ID" value="NZ_BMQJ01000001.1"/>
</dbReference>
<evidence type="ECO:0000313" key="3">
    <source>
        <dbReference type="Proteomes" id="UP000611554"/>
    </source>
</evidence>
<keyword evidence="1" id="KW-1133">Transmembrane helix</keyword>